<protein>
    <recommendedName>
        <fullName evidence="10">Palmitoyltransferase</fullName>
        <ecNumber evidence="10">2.3.1.225</ecNumber>
    </recommendedName>
</protein>
<keyword evidence="6" id="KW-0564">Palmitate</keyword>
<comment type="catalytic activity">
    <reaction evidence="9 10">
        <text>L-cysteinyl-[protein] + hexadecanoyl-CoA = S-hexadecanoyl-L-cysteinyl-[protein] + CoA</text>
        <dbReference type="Rhea" id="RHEA:36683"/>
        <dbReference type="Rhea" id="RHEA-COMP:10131"/>
        <dbReference type="Rhea" id="RHEA-COMP:11032"/>
        <dbReference type="ChEBI" id="CHEBI:29950"/>
        <dbReference type="ChEBI" id="CHEBI:57287"/>
        <dbReference type="ChEBI" id="CHEBI:57379"/>
        <dbReference type="ChEBI" id="CHEBI:74151"/>
        <dbReference type="EC" id="2.3.1.225"/>
    </reaction>
</comment>
<proteinExistence type="inferred from homology"/>
<dbReference type="Pfam" id="PF01529">
    <property type="entry name" value="DHHC"/>
    <property type="match status" value="1"/>
</dbReference>
<comment type="subcellular location">
    <subcellularLocation>
        <location evidence="1">Membrane</location>
        <topology evidence="1">Multi-pass membrane protein</topology>
    </subcellularLocation>
</comment>
<name>A0A433DB21_9FUNG</name>
<evidence type="ECO:0000313" key="13">
    <source>
        <dbReference type="Proteomes" id="UP000268093"/>
    </source>
</evidence>
<dbReference type="Proteomes" id="UP000268093">
    <property type="component" value="Unassembled WGS sequence"/>
</dbReference>
<accession>A0A433DB21</accession>
<evidence type="ECO:0000256" key="4">
    <source>
        <dbReference type="ARBA" id="ARBA00022989"/>
    </source>
</evidence>
<keyword evidence="8 10" id="KW-0012">Acyltransferase</keyword>
<evidence type="ECO:0000256" key="5">
    <source>
        <dbReference type="ARBA" id="ARBA00023136"/>
    </source>
</evidence>
<dbReference type="AlphaFoldDB" id="A0A433DB21"/>
<evidence type="ECO:0000313" key="12">
    <source>
        <dbReference type="EMBL" id="RUP48032.1"/>
    </source>
</evidence>
<sequence length="230" mass="25888">MFHHPSPPFPHPFSPPFPPSSPSFTPSVMVIHIVDRAIYGIGPLFIVLAVVLISLCATAYFAIVFPFNHPWTDETTFWQMLGAGATLLFSVYMICNIAFHYYMAVTTPPGGVLEPKKDVVSFCGDGVPGEGEEAARRSKICPSLGGVRFRRLIQEETDEASLREVLLELEEYDSFPKTCKKCPWIHNCVGHFNHRYFLLFMTYMVVAALYFVIVAWGPFLRSLDFLNEVG</sequence>
<evidence type="ECO:0000256" key="7">
    <source>
        <dbReference type="ARBA" id="ARBA00023288"/>
    </source>
</evidence>
<evidence type="ECO:0000256" key="1">
    <source>
        <dbReference type="ARBA" id="ARBA00004141"/>
    </source>
</evidence>
<dbReference type="OrthoDB" id="9909019at2759"/>
<evidence type="ECO:0000256" key="8">
    <source>
        <dbReference type="ARBA" id="ARBA00023315"/>
    </source>
</evidence>
<keyword evidence="13" id="KW-1185">Reference proteome</keyword>
<keyword evidence="7" id="KW-0449">Lipoprotein</keyword>
<feature type="transmembrane region" description="Helical" evidence="10">
    <location>
        <begin position="196"/>
        <end position="219"/>
    </location>
</feature>
<organism evidence="12 13">
    <name type="scientific">Jimgerdemannia flammicorona</name>
    <dbReference type="NCBI Taxonomy" id="994334"/>
    <lineage>
        <taxon>Eukaryota</taxon>
        <taxon>Fungi</taxon>
        <taxon>Fungi incertae sedis</taxon>
        <taxon>Mucoromycota</taxon>
        <taxon>Mucoromycotina</taxon>
        <taxon>Endogonomycetes</taxon>
        <taxon>Endogonales</taxon>
        <taxon>Endogonaceae</taxon>
        <taxon>Jimgerdemannia</taxon>
    </lineage>
</organism>
<evidence type="ECO:0000256" key="10">
    <source>
        <dbReference type="RuleBase" id="RU079119"/>
    </source>
</evidence>
<keyword evidence="5 10" id="KW-0472">Membrane</keyword>
<dbReference type="PANTHER" id="PTHR12246">
    <property type="entry name" value="PALMITOYLTRANSFERASE ZDHHC16"/>
    <property type="match status" value="1"/>
</dbReference>
<evidence type="ECO:0000256" key="9">
    <source>
        <dbReference type="ARBA" id="ARBA00048048"/>
    </source>
</evidence>
<keyword evidence="2 10" id="KW-0808">Transferase</keyword>
<comment type="caution">
    <text evidence="12">The sequence shown here is derived from an EMBL/GenBank/DDBJ whole genome shotgun (WGS) entry which is preliminary data.</text>
</comment>
<dbReference type="PROSITE" id="PS50216">
    <property type="entry name" value="DHHC"/>
    <property type="match status" value="1"/>
</dbReference>
<dbReference type="EC" id="2.3.1.225" evidence="10"/>
<evidence type="ECO:0000256" key="6">
    <source>
        <dbReference type="ARBA" id="ARBA00023139"/>
    </source>
</evidence>
<evidence type="ECO:0000259" key="11">
    <source>
        <dbReference type="Pfam" id="PF01529"/>
    </source>
</evidence>
<feature type="transmembrane region" description="Helical" evidence="10">
    <location>
        <begin position="37"/>
        <end position="65"/>
    </location>
</feature>
<dbReference type="EMBL" id="RBNI01003809">
    <property type="protein sequence ID" value="RUP48032.1"/>
    <property type="molecule type" value="Genomic_DNA"/>
</dbReference>
<evidence type="ECO:0000256" key="2">
    <source>
        <dbReference type="ARBA" id="ARBA00022679"/>
    </source>
</evidence>
<dbReference type="InterPro" id="IPR039859">
    <property type="entry name" value="PFA4/ZDH16/20/ERF2-like"/>
</dbReference>
<gene>
    <name evidence="12" type="ORF">BC936DRAFT_145042</name>
</gene>
<dbReference type="GO" id="GO:0016020">
    <property type="term" value="C:membrane"/>
    <property type="evidence" value="ECO:0007669"/>
    <property type="project" value="UniProtKB-SubCell"/>
</dbReference>
<reference evidence="12 13" key="1">
    <citation type="journal article" date="2018" name="New Phytol.">
        <title>Phylogenomics of Endogonaceae and evolution of mycorrhizas within Mucoromycota.</title>
        <authorList>
            <person name="Chang Y."/>
            <person name="Desiro A."/>
            <person name="Na H."/>
            <person name="Sandor L."/>
            <person name="Lipzen A."/>
            <person name="Clum A."/>
            <person name="Barry K."/>
            <person name="Grigoriev I.V."/>
            <person name="Martin F.M."/>
            <person name="Stajich J.E."/>
            <person name="Smith M.E."/>
            <person name="Bonito G."/>
            <person name="Spatafora J.W."/>
        </authorList>
    </citation>
    <scope>NUCLEOTIDE SEQUENCE [LARGE SCALE GENOMIC DNA]</scope>
    <source>
        <strain evidence="12 13">GMNB39</strain>
    </source>
</reference>
<dbReference type="InterPro" id="IPR001594">
    <property type="entry name" value="Palmitoyltrfase_DHHC"/>
</dbReference>
<comment type="similarity">
    <text evidence="10">Belongs to the DHHC palmitoyltransferase family.</text>
</comment>
<feature type="transmembrane region" description="Helical" evidence="10">
    <location>
        <begin position="77"/>
        <end position="99"/>
    </location>
</feature>
<comment type="domain">
    <text evidence="10">The DHHC domain is required for palmitoyltransferase activity.</text>
</comment>
<feature type="domain" description="Palmitoyltransferase DHHC" evidence="11">
    <location>
        <begin position="182"/>
        <end position="217"/>
    </location>
</feature>
<evidence type="ECO:0000256" key="3">
    <source>
        <dbReference type="ARBA" id="ARBA00022692"/>
    </source>
</evidence>
<dbReference type="GO" id="GO:0019706">
    <property type="term" value="F:protein-cysteine S-palmitoyltransferase activity"/>
    <property type="evidence" value="ECO:0007669"/>
    <property type="project" value="UniProtKB-EC"/>
</dbReference>
<keyword evidence="4 10" id="KW-1133">Transmembrane helix</keyword>
<keyword evidence="3 10" id="KW-0812">Transmembrane</keyword>